<dbReference type="PANTHER" id="PTHR43434:SF1">
    <property type="entry name" value="PHOSPHOGLYCOLATE PHOSPHATASE"/>
    <property type="match status" value="1"/>
</dbReference>
<evidence type="ECO:0000313" key="7">
    <source>
        <dbReference type="EMBL" id="RBP68468.1"/>
    </source>
</evidence>
<gene>
    <name evidence="8" type="ORF">DET51_1229</name>
    <name evidence="7" type="ORF">DET64_1229</name>
</gene>
<keyword evidence="5" id="KW-0479">Metal-binding</keyword>
<dbReference type="InterPro" id="IPR036412">
    <property type="entry name" value="HAD-like_sf"/>
</dbReference>
<sequence>MIDTYLFDWGGTLMVDFPGTPGKMCDWKVVQAVDGAPEALEFLSQSAKIYVATGAEESSESEIKGAFSRVGLDKFVSGYFCKSNVGLPKGSPEFLEAILNRLGLPASRAAVVGDSFVKDIKPAMRLGIKPIWLTQENAPRGTEVRVIRSLRELCI</sequence>
<keyword evidence="10" id="KW-1185">Reference proteome</keyword>
<dbReference type="Proteomes" id="UP000252795">
    <property type="component" value="Unassembled WGS sequence"/>
</dbReference>
<evidence type="ECO:0000256" key="5">
    <source>
        <dbReference type="ARBA" id="ARBA00022723"/>
    </source>
</evidence>
<dbReference type="PANTHER" id="PTHR43434">
    <property type="entry name" value="PHOSPHOGLYCOLATE PHOSPHATASE"/>
    <property type="match status" value="1"/>
</dbReference>
<comment type="similarity">
    <text evidence="3">Belongs to the HAD-like hydrolase superfamily. CbbY/CbbZ/Gph/YieH family.</text>
</comment>
<keyword evidence="6" id="KW-0119">Carbohydrate metabolism</keyword>
<dbReference type="Gene3D" id="3.40.50.1000">
    <property type="entry name" value="HAD superfamily/HAD-like"/>
    <property type="match status" value="1"/>
</dbReference>
<dbReference type="EC" id="3.1.3.18" evidence="4"/>
<dbReference type="InterPro" id="IPR050155">
    <property type="entry name" value="HAD-like_hydrolase_sf"/>
</dbReference>
<evidence type="ECO:0000313" key="10">
    <source>
        <dbReference type="Proteomes" id="UP000253065"/>
    </source>
</evidence>
<reference evidence="8 9" key="1">
    <citation type="submission" date="2018-07" db="EMBL/GenBank/DDBJ databases">
        <title>Freshwater and sediment microbial communities from various areas in North America, analyzing microbe dynamics in response to fracking.</title>
        <authorList>
            <person name="Lamendella R."/>
        </authorList>
    </citation>
    <scope>NUCLEOTIDE SEQUENCE [LARGE SCALE GENOMIC DNA]</scope>
    <source>
        <strain evidence="8 9">114E</strain>
        <strain evidence="7 10">114E_o</strain>
    </source>
</reference>
<comment type="catalytic activity">
    <reaction evidence="1">
        <text>2-phosphoglycolate + H2O = glycolate + phosphate</text>
        <dbReference type="Rhea" id="RHEA:14369"/>
        <dbReference type="ChEBI" id="CHEBI:15377"/>
        <dbReference type="ChEBI" id="CHEBI:29805"/>
        <dbReference type="ChEBI" id="CHEBI:43474"/>
        <dbReference type="ChEBI" id="CHEBI:58033"/>
        <dbReference type="EC" id="3.1.3.18"/>
    </reaction>
</comment>
<dbReference type="InterPro" id="IPR023214">
    <property type="entry name" value="HAD_sf"/>
</dbReference>
<evidence type="ECO:0000256" key="1">
    <source>
        <dbReference type="ARBA" id="ARBA00000830"/>
    </source>
</evidence>
<dbReference type="SUPFAM" id="SSF56784">
    <property type="entry name" value="HAD-like"/>
    <property type="match status" value="1"/>
</dbReference>
<evidence type="ECO:0000256" key="3">
    <source>
        <dbReference type="ARBA" id="ARBA00006171"/>
    </source>
</evidence>
<evidence type="ECO:0000256" key="6">
    <source>
        <dbReference type="ARBA" id="ARBA00023277"/>
    </source>
</evidence>
<dbReference type="EMBL" id="QNSA01000022">
    <property type="protein sequence ID" value="RBP68468.1"/>
    <property type="molecule type" value="Genomic_DNA"/>
</dbReference>
<evidence type="ECO:0000256" key="2">
    <source>
        <dbReference type="ARBA" id="ARBA00004818"/>
    </source>
</evidence>
<dbReference type="EMBL" id="QPJB01000022">
    <property type="protein sequence ID" value="RCW29577.1"/>
    <property type="molecule type" value="Genomic_DNA"/>
</dbReference>
<dbReference type="Proteomes" id="UP000253065">
    <property type="component" value="Unassembled WGS sequence"/>
</dbReference>
<dbReference type="GO" id="GO:0005829">
    <property type="term" value="C:cytosol"/>
    <property type="evidence" value="ECO:0007669"/>
    <property type="project" value="TreeGrafter"/>
</dbReference>
<keyword evidence="8" id="KW-0378">Hydrolase</keyword>
<dbReference type="GO" id="GO:0008967">
    <property type="term" value="F:phosphoglycolate phosphatase activity"/>
    <property type="evidence" value="ECO:0007669"/>
    <property type="project" value="UniProtKB-EC"/>
</dbReference>
<comment type="pathway">
    <text evidence="2">Organic acid metabolism; glycolate biosynthesis; glycolate from 2-phosphoglycolate: step 1/1.</text>
</comment>
<dbReference type="GO" id="GO:0006281">
    <property type="term" value="P:DNA repair"/>
    <property type="evidence" value="ECO:0007669"/>
    <property type="project" value="TreeGrafter"/>
</dbReference>
<comment type="caution">
    <text evidence="8">The sequence shown here is derived from an EMBL/GenBank/DDBJ whole genome shotgun (WGS) entry which is preliminary data.</text>
</comment>
<evidence type="ECO:0000256" key="4">
    <source>
        <dbReference type="ARBA" id="ARBA00013078"/>
    </source>
</evidence>
<protein>
    <recommendedName>
        <fullName evidence="4">phosphoglycolate phosphatase</fullName>
        <ecNumber evidence="4">3.1.3.18</ecNumber>
    </recommendedName>
</protein>
<dbReference type="AlphaFoldDB" id="A0A368ULD6"/>
<organism evidence="8 9">
    <name type="scientific">Marinobacter nauticus</name>
    <name type="common">Marinobacter hydrocarbonoclasticus</name>
    <name type="synonym">Marinobacter aquaeolei</name>
    <dbReference type="NCBI Taxonomy" id="2743"/>
    <lineage>
        <taxon>Bacteria</taxon>
        <taxon>Pseudomonadati</taxon>
        <taxon>Pseudomonadota</taxon>
        <taxon>Gammaproteobacteria</taxon>
        <taxon>Pseudomonadales</taxon>
        <taxon>Marinobacteraceae</taxon>
        <taxon>Marinobacter</taxon>
    </lineage>
</organism>
<name>A0A368ULD6_MARNT</name>
<accession>A0A368ULD6</accession>
<evidence type="ECO:0000313" key="8">
    <source>
        <dbReference type="EMBL" id="RCW29577.1"/>
    </source>
</evidence>
<evidence type="ECO:0000313" key="9">
    <source>
        <dbReference type="Proteomes" id="UP000252795"/>
    </source>
</evidence>
<proteinExistence type="inferred from homology"/>
<dbReference type="Pfam" id="PF00702">
    <property type="entry name" value="Hydrolase"/>
    <property type="match status" value="1"/>
</dbReference>
<dbReference type="GO" id="GO:0046872">
    <property type="term" value="F:metal ion binding"/>
    <property type="evidence" value="ECO:0007669"/>
    <property type="project" value="UniProtKB-KW"/>
</dbReference>